<dbReference type="PROSITE" id="PS52035">
    <property type="entry name" value="PEPTIDASE_M14"/>
    <property type="match status" value="1"/>
</dbReference>
<dbReference type="GO" id="GO:0008270">
    <property type="term" value="F:zinc ion binding"/>
    <property type="evidence" value="ECO:0007669"/>
    <property type="project" value="InterPro"/>
</dbReference>
<dbReference type="GO" id="GO:0004181">
    <property type="term" value="F:metallocarboxypeptidase activity"/>
    <property type="evidence" value="ECO:0007669"/>
    <property type="project" value="InterPro"/>
</dbReference>
<evidence type="ECO:0000313" key="12">
    <source>
        <dbReference type="EMBL" id="CAF2777494.1"/>
    </source>
</evidence>
<dbReference type="OrthoDB" id="3626597at2759"/>
<dbReference type="SUPFAM" id="SSF53187">
    <property type="entry name" value="Zn-dependent exopeptidases"/>
    <property type="match status" value="1"/>
</dbReference>
<name>A0A7R8H048_LEPSM</name>
<dbReference type="GO" id="GO:0005615">
    <property type="term" value="C:extracellular space"/>
    <property type="evidence" value="ECO:0007669"/>
    <property type="project" value="TreeGrafter"/>
</dbReference>
<keyword evidence="6" id="KW-0732">Signal</keyword>
<dbReference type="Gene3D" id="3.40.630.10">
    <property type="entry name" value="Zn peptidases"/>
    <property type="match status" value="1"/>
</dbReference>
<dbReference type="AlphaFoldDB" id="A0A7R8H048"/>
<dbReference type="FunFam" id="3.40.630.10:FF:000084">
    <property type="entry name" value="Carboxypeptidase B2"/>
    <property type="match status" value="1"/>
</dbReference>
<evidence type="ECO:0000313" key="13">
    <source>
        <dbReference type="Proteomes" id="UP000675881"/>
    </source>
</evidence>
<dbReference type="EMBL" id="HG994580">
    <property type="protein sequence ID" value="CAF2777494.1"/>
    <property type="molecule type" value="Genomic_DNA"/>
</dbReference>
<evidence type="ECO:0000256" key="6">
    <source>
        <dbReference type="ARBA" id="ARBA00022729"/>
    </source>
</evidence>
<dbReference type="GO" id="GO:0006508">
    <property type="term" value="P:proteolysis"/>
    <property type="evidence" value="ECO:0007669"/>
    <property type="project" value="UniProtKB-KW"/>
</dbReference>
<evidence type="ECO:0000256" key="10">
    <source>
        <dbReference type="PROSITE-ProRule" id="PRU01379"/>
    </source>
</evidence>
<proteinExistence type="inferred from homology"/>
<accession>A0A7R8H048</accession>
<dbReference type="Pfam" id="PF00246">
    <property type="entry name" value="Peptidase_M14"/>
    <property type="match status" value="1"/>
</dbReference>
<reference evidence="12" key="1">
    <citation type="submission" date="2021-02" db="EMBL/GenBank/DDBJ databases">
        <authorList>
            <person name="Bekaert M."/>
        </authorList>
    </citation>
    <scope>NUCLEOTIDE SEQUENCE</scope>
    <source>
        <strain evidence="12">IoA-00</strain>
    </source>
</reference>
<keyword evidence="9" id="KW-0482">Metalloprotease</keyword>
<keyword evidence="4" id="KW-0645">Protease</keyword>
<keyword evidence="13" id="KW-1185">Reference proteome</keyword>
<keyword evidence="7" id="KW-0378">Hydrolase</keyword>
<sequence>MRFYSKIILLLCVLGEGESWSLYRLQVPSDKNMDNDVLVATKVLQSRNCTILKVVKEILCIDFICSSSETFENEFNGTVPFQAMKNWKIVGKTHENRSLYFLKIGQIYERIEKKAVFIDGGIHAREWGSVSSVAYIISRLVELFNDPTQRLLDARAKVNWYIMPLVNPDGYEFTRTTNRLWRKNRAPPPSGSGCYGVDLNRNWNVHIQILSQR</sequence>
<protein>
    <submittedName>
        <fullName evidence="12">(salmon louse) hypothetical protein</fullName>
    </submittedName>
</protein>
<dbReference type="InterPro" id="IPR000834">
    <property type="entry name" value="Peptidase_M14"/>
</dbReference>
<organism evidence="12 13">
    <name type="scientific">Lepeophtheirus salmonis</name>
    <name type="common">Salmon louse</name>
    <name type="synonym">Caligus salmonis</name>
    <dbReference type="NCBI Taxonomy" id="72036"/>
    <lineage>
        <taxon>Eukaryota</taxon>
        <taxon>Metazoa</taxon>
        <taxon>Ecdysozoa</taxon>
        <taxon>Arthropoda</taxon>
        <taxon>Crustacea</taxon>
        <taxon>Multicrustacea</taxon>
        <taxon>Hexanauplia</taxon>
        <taxon>Copepoda</taxon>
        <taxon>Siphonostomatoida</taxon>
        <taxon>Caligidae</taxon>
        <taxon>Lepeophtheirus</taxon>
    </lineage>
</organism>
<dbReference type="Proteomes" id="UP000675881">
    <property type="component" value="Chromosome 1"/>
</dbReference>
<evidence type="ECO:0000256" key="3">
    <source>
        <dbReference type="ARBA" id="ARBA00022645"/>
    </source>
</evidence>
<keyword evidence="8" id="KW-0862">Zinc</keyword>
<evidence type="ECO:0000256" key="2">
    <source>
        <dbReference type="ARBA" id="ARBA00005988"/>
    </source>
</evidence>
<dbReference type="PRINTS" id="PR00765">
    <property type="entry name" value="CRBOXYPTASEA"/>
</dbReference>
<evidence type="ECO:0000256" key="7">
    <source>
        <dbReference type="ARBA" id="ARBA00022801"/>
    </source>
</evidence>
<evidence type="ECO:0000256" key="9">
    <source>
        <dbReference type="ARBA" id="ARBA00023049"/>
    </source>
</evidence>
<gene>
    <name evidence="12" type="ORF">LSAA_2068</name>
</gene>
<comment type="caution">
    <text evidence="10">Lacks conserved residue(s) required for the propagation of feature annotation.</text>
</comment>
<keyword evidence="5" id="KW-0479">Metal-binding</keyword>
<evidence type="ECO:0000259" key="11">
    <source>
        <dbReference type="PROSITE" id="PS52035"/>
    </source>
</evidence>
<evidence type="ECO:0000256" key="5">
    <source>
        <dbReference type="ARBA" id="ARBA00022723"/>
    </source>
</evidence>
<comment type="similarity">
    <text evidence="2 10">Belongs to the peptidase M14 family.</text>
</comment>
<evidence type="ECO:0000256" key="4">
    <source>
        <dbReference type="ARBA" id="ARBA00022670"/>
    </source>
</evidence>
<keyword evidence="3" id="KW-0121">Carboxypeptidase</keyword>
<evidence type="ECO:0000256" key="1">
    <source>
        <dbReference type="ARBA" id="ARBA00001947"/>
    </source>
</evidence>
<dbReference type="PANTHER" id="PTHR11705">
    <property type="entry name" value="PROTEASE FAMILY M14 CARBOXYPEPTIDASE A,B"/>
    <property type="match status" value="1"/>
</dbReference>
<evidence type="ECO:0000256" key="8">
    <source>
        <dbReference type="ARBA" id="ARBA00022833"/>
    </source>
</evidence>
<dbReference type="PANTHER" id="PTHR11705:SF91">
    <property type="entry name" value="FI01817P-RELATED"/>
    <property type="match status" value="1"/>
</dbReference>
<comment type="cofactor">
    <cofactor evidence="1">
        <name>Zn(2+)</name>
        <dbReference type="ChEBI" id="CHEBI:29105"/>
    </cofactor>
</comment>
<feature type="domain" description="Peptidase M14" evidence="11">
    <location>
        <begin position="61"/>
        <end position="213"/>
    </location>
</feature>
<dbReference type="SMART" id="SM00631">
    <property type="entry name" value="Zn_pept"/>
    <property type="match status" value="1"/>
</dbReference>